<evidence type="ECO:0000259" key="2">
    <source>
        <dbReference type="SMART" id="SM00900"/>
    </source>
</evidence>
<dbReference type="InterPro" id="IPR007329">
    <property type="entry name" value="FMN-bd"/>
</dbReference>
<evidence type="ECO:0000313" key="3">
    <source>
        <dbReference type="EMBL" id="MBP1920867.1"/>
    </source>
</evidence>
<protein>
    <submittedName>
        <fullName evidence="3">Uncharacterized protein with FMN-binding domain</fullName>
    </submittedName>
</protein>
<dbReference type="PROSITE" id="PS51257">
    <property type="entry name" value="PROKAR_LIPOPROTEIN"/>
    <property type="match status" value="1"/>
</dbReference>
<evidence type="ECO:0000313" key="4">
    <source>
        <dbReference type="Proteomes" id="UP001519271"/>
    </source>
</evidence>
<sequence length="114" mass="11694">MKKSIKVIASALLAAAVFVGCSSKPAFKDGTYEGEAQGFKAPIKVSVVVKAGKVSDVTVLENGDTAELFGKASEAIIKEVKDENSADALTTVSGATYSSKGLIDAIKAALEKAK</sequence>
<dbReference type="RefSeq" id="WP_209461018.1">
    <property type="nucleotide sequence ID" value="NZ_JAGGKC010000045.1"/>
</dbReference>
<dbReference type="EMBL" id="JAGGKC010000045">
    <property type="protein sequence ID" value="MBP1920867.1"/>
    <property type="molecule type" value="Genomic_DNA"/>
</dbReference>
<gene>
    <name evidence="3" type="ORF">J2Z34_003384</name>
</gene>
<feature type="chain" id="PRO_5045875065" evidence="1">
    <location>
        <begin position="29"/>
        <end position="114"/>
    </location>
</feature>
<keyword evidence="4" id="KW-1185">Reference proteome</keyword>
<organism evidence="3 4">
    <name type="scientific">Youngiibacter multivorans</name>
    <dbReference type="NCBI Taxonomy" id="937251"/>
    <lineage>
        <taxon>Bacteria</taxon>
        <taxon>Bacillati</taxon>
        <taxon>Bacillota</taxon>
        <taxon>Clostridia</taxon>
        <taxon>Eubacteriales</taxon>
        <taxon>Clostridiaceae</taxon>
        <taxon>Youngiibacter</taxon>
    </lineage>
</organism>
<feature type="domain" description="FMN-binding" evidence="2">
    <location>
        <begin position="38"/>
        <end position="113"/>
    </location>
</feature>
<proteinExistence type="predicted"/>
<keyword evidence="1" id="KW-0732">Signal</keyword>
<reference evidence="3 4" key="1">
    <citation type="submission" date="2021-03" db="EMBL/GenBank/DDBJ databases">
        <title>Genomic Encyclopedia of Type Strains, Phase IV (KMG-IV): sequencing the most valuable type-strain genomes for metagenomic binning, comparative biology and taxonomic classification.</title>
        <authorList>
            <person name="Goeker M."/>
        </authorList>
    </citation>
    <scope>NUCLEOTIDE SEQUENCE [LARGE SCALE GENOMIC DNA]</scope>
    <source>
        <strain evidence="3 4">DSM 6139</strain>
    </source>
</reference>
<name>A0ABS4G8Z2_9CLOT</name>
<dbReference type="Pfam" id="PF04205">
    <property type="entry name" value="FMN_bind"/>
    <property type="match status" value="1"/>
</dbReference>
<accession>A0ABS4G8Z2</accession>
<feature type="signal peptide" evidence="1">
    <location>
        <begin position="1"/>
        <end position="28"/>
    </location>
</feature>
<dbReference type="Proteomes" id="UP001519271">
    <property type="component" value="Unassembled WGS sequence"/>
</dbReference>
<dbReference type="Gene3D" id="3.90.1010.20">
    <property type="match status" value="1"/>
</dbReference>
<dbReference type="SMART" id="SM00900">
    <property type="entry name" value="FMN_bind"/>
    <property type="match status" value="1"/>
</dbReference>
<evidence type="ECO:0000256" key="1">
    <source>
        <dbReference type="SAM" id="SignalP"/>
    </source>
</evidence>
<comment type="caution">
    <text evidence="3">The sequence shown here is derived from an EMBL/GenBank/DDBJ whole genome shotgun (WGS) entry which is preliminary data.</text>
</comment>